<proteinExistence type="predicted"/>
<protein>
    <recommendedName>
        <fullName evidence="4">Ribosomal protein S14</fullName>
    </recommendedName>
</protein>
<evidence type="ECO:0000256" key="1">
    <source>
        <dbReference type="SAM" id="MobiDB-lite"/>
    </source>
</evidence>
<name>A0ABD1N4T9_9FABA</name>
<keyword evidence="3" id="KW-1185">Reference proteome</keyword>
<sequence>MSGSLSIKTKSKRDWRGKRRSEGLEKNYCSSKPIRRIRFLELEYVVILVPFAPYFPCFCFSNAVSCAEIKFGTREH</sequence>
<evidence type="ECO:0000313" key="2">
    <source>
        <dbReference type="EMBL" id="KAL2343123.1"/>
    </source>
</evidence>
<organism evidence="2 3">
    <name type="scientific">Flemingia macrophylla</name>
    <dbReference type="NCBI Taxonomy" id="520843"/>
    <lineage>
        <taxon>Eukaryota</taxon>
        <taxon>Viridiplantae</taxon>
        <taxon>Streptophyta</taxon>
        <taxon>Embryophyta</taxon>
        <taxon>Tracheophyta</taxon>
        <taxon>Spermatophyta</taxon>
        <taxon>Magnoliopsida</taxon>
        <taxon>eudicotyledons</taxon>
        <taxon>Gunneridae</taxon>
        <taxon>Pentapetalae</taxon>
        <taxon>rosids</taxon>
        <taxon>fabids</taxon>
        <taxon>Fabales</taxon>
        <taxon>Fabaceae</taxon>
        <taxon>Papilionoideae</taxon>
        <taxon>50 kb inversion clade</taxon>
        <taxon>NPAAA clade</taxon>
        <taxon>indigoferoid/millettioid clade</taxon>
        <taxon>Phaseoleae</taxon>
        <taxon>Flemingia</taxon>
    </lineage>
</organism>
<dbReference type="AlphaFoldDB" id="A0ABD1N4T9"/>
<feature type="compositionally biased region" description="Basic residues" evidence="1">
    <location>
        <begin position="9"/>
        <end position="19"/>
    </location>
</feature>
<reference evidence="2 3" key="1">
    <citation type="submission" date="2024-08" db="EMBL/GenBank/DDBJ databases">
        <title>Insights into the chromosomal genome structure of Flemingia macrophylla.</title>
        <authorList>
            <person name="Ding Y."/>
            <person name="Zhao Y."/>
            <person name="Bi W."/>
            <person name="Wu M."/>
            <person name="Zhao G."/>
            <person name="Gong Y."/>
            <person name="Li W."/>
            <person name="Zhang P."/>
        </authorList>
    </citation>
    <scope>NUCLEOTIDE SEQUENCE [LARGE SCALE GENOMIC DNA]</scope>
    <source>
        <strain evidence="2">DYQJB</strain>
        <tissue evidence="2">Leaf</tissue>
    </source>
</reference>
<gene>
    <name evidence="2" type="ORF">Fmac_004408</name>
</gene>
<evidence type="ECO:0008006" key="4">
    <source>
        <dbReference type="Google" id="ProtNLM"/>
    </source>
</evidence>
<evidence type="ECO:0000313" key="3">
    <source>
        <dbReference type="Proteomes" id="UP001603857"/>
    </source>
</evidence>
<dbReference type="EMBL" id="JBGMDY010000002">
    <property type="protein sequence ID" value="KAL2343123.1"/>
    <property type="molecule type" value="Genomic_DNA"/>
</dbReference>
<feature type="region of interest" description="Disordered" evidence="1">
    <location>
        <begin position="1"/>
        <end position="21"/>
    </location>
</feature>
<accession>A0ABD1N4T9</accession>
<dbReference type="Proteomes" id="UP001603857">
    <property type="component" value="Unassembled WGS sequence"/>
</dbReference>
<comment type="caution">
    <text evidence="2">The sequence shown here is derived from an EMBL/GenBank/DDBJ whole genome shotgun (WGS) entry which is preliminary data.</text>
</comment>